<dbReference type="EMBL" id="CAJVPT010005743">
    <property type="protein sequence ID" value="CAG8523238.1"/>
    <property type="molecule type" value="Genomic_DNA"/>
</dbReference>
<accession>A0ACA9LCL9</accession>
<organism evidence="1 2">
    <name type="scientific">Acaulospora colombiana</name>
    <dbReference type="NCBI Taxonomy" id="27376"/>
    <lineage>
        <taxon>Eukaryota</taxon>
        <taxon>Fungi</taxon>
        <taxon>Fungi incertae sedis</taxon>
        <taxon>Mucoromycota</taxon>
        <taxon>Glomeromycotina</taxon>
        <taxon>Glomeromycetes</taxon>
        <taxon>Diversisporales</taxon>
        <taxon>Acaulosporaceae</taxon>
        <taxon>Acaulospora</taxon>
    </lineage>
</organism>
<gene>
    <name evidence="1" type="ORF">ACOLOM_LOCUS3750</name>
</gene>
<evidence type="ECO:0000313" key="1">
    <source>
        <dbReference type="EMBL" id="CAG8523238.1"/>
    </source>
</evidence>
<name>A0ACA9LCL9_9GLOM</name>
<protein>
    <submittedName>
        <fullName evidence="1">5701_t:CDS:1</fullName>
    </submittedName>
</protein>
<evidence type="ECO:0000313" key="2">
    <source>
        <dbReference type="Proteomes" id="UP000789525"/>
    </source>
</evidence>
<comment type="caution">
    <text evidence="1">The sequence shown here is derived from an EMBL/GenBank/DDBJ whole genome shotgun (WGS) entry which is preliminary data.</text>
</comment>
<keyword evidence="2" id="KW-1185">Reference proteome</keyword>
<reference evidence="1" key="1">
    <citation type="submission" date="2021-06" db="EMBL/GenBank/DDBJ databases">
        <authorList>
            <person name="Kallberg Y."/>
            <person name="Tangrot J."/>
            <person name="Rosling A."/>
        </authorList>
    </citation>
    <scope>NUCLEOTIDE SEQUENCE</scope>
    <source>
        <strain evidence="1">CL356</strain>
    </source>
</reference>
<dbReference type="Proteomes" id="UP000789525">
    <property type="component" value="Unassembled WGS sequence"/>
</dbReference>
<sequence>MPSQDFNLDNCKVSLYAYVYDKHIDFKNLDGSTEFSLDKYTLYDGRIVVEFKDYREQKKCDGKRAILRKNHVSVWDDILRLNQATGSNWTYEQAIQMEAKLLLKLHPTLDLEPDSTLQGMKLFDPAVKKYERPVHRKLKRKKRKLNSYELKQAEAKRIKQEKMMWMMDERHGRDFKPDFNQMRYFRSHKDTLNKGKKRADLEPLAELGRGITTIPKRSFGTVFRTLTFERLNTSIETDNNKAVEKKFTLYTFVYIYRDSNDKHMVVAHTVDERDLKATNEYPSFLRSGDSKIYHARLNDNKATLKCELENTKDYKTFIKSFVVLYGMSNKLKFDSDRSDKILIDTITQLTSDYSSMLPEKQNTLEPLQIVEYLPIETKSSTLDFKINDLKIESINDLVVAATRSSQNKVGTPRLPQQDQVAMPPPSRPPRRPGQIPSSPKSQVIIQNIGSQTQVQMPQTVLQHQNRLIPNQQRGVLPYMNQSQISNHLIPQQIPQQMAQFSPGRPSVPVTTQVQMVPRPPVQQVTPVKRPRRKNSKPTSASDQPETSSQGGQLASHPQMMQISNEQNQSTNQSSITSPAQTQIQIGMQPVQHSAPGTPILVSGQNQQSDITPTNQLQGTPISIPNPTTPIQIPNTRSNPGTPTQVPTYVQVRPEPNSVSGASTQVSGQIQGQPSIISTPMSIQLSQQPKNNMLSTHQENPTQNNSQPAQINSDPHNQLMTNQAGQIIMSNMQNMQAQPMYDPRFLRANFIAQQQQQQFVNNGQGFVVQQSPFQMNPQMQLEIQNQPQMSIPIQLLQRMQGRQVVVPRPNLMVQQRVVNNPQQIINGQWIYQGHPGQQPQ</sequence>
<proteinExistence type="predicted"/>